<keyword evidence="3" id="KW-1185">Reference proteome</keyword>
<evidence type="ECO:0000256" key="1">
    <source>
        <dbReference type="SAM" id="MobiDB-lite"/>
    </source>
</evidence>
<name>A0ABZ0S8D4_9GAMM</name>
<protein>
    <submittedName>
        <fullName evidence="2">Uncharacterized protein</fullName>
    </submittedName>
</protein>
<dbReference type="Proteomes" id="UP001432180">
    <property type="component" value="Chromosome"/>
</dbReference>
<dbReference type="EMBL" id="CP121472">
    <property type="protein sequence ID" value="WPL17256.1"/>
    <property type="molecule type" value="Genomic_DNA"/>
</dbReference>
<organism evidence="2 3">
    <name type="scientific">Thiorhodovibrio winogradskyi</name>
    <dbReference type="NCBI Taxonomy" id="77007"/>
    <lineage>
        <taxon>Bacteria</taxon>
        <taxon>Pseudomonadati</taxon>
        <taxon>Pseudomonadota</taxon>
        <taxon>Gammaproteobacteria</taxon>
        <taxon>Chromatiales</taxon>
        <taxon>Chromatiaceae</taxon>
        <taxon>Thiorhodovibrio</taxon>
    </lineage>
</organism>
<sequence length="83" mass="9037">MAIFPGRTKGQIIGQQPKGDHQGRSLPLHRALIASGLLENSPSHRSLLTHASPAVPESLDKQCPLVAIIIITLFDSAYYHRLS</sequence>
<proteinExistence type="predicted"/>
<gene>
    <name evidence="2" type="ORF">Thiowin_02252</name>
</gene>
<accession>A0ABZ0S8D4</accession>
<evidence type="ECO:0000313" key="2">
    <source>
        <dbReference type="EMBL" id="WPL17256.1"/>
    </source>
</evidence>
<feature type="region of interest" description="Disordered" evidence="1">
    <location>
        <begin position="1"/>
        <end position="24"/>
    </location>
</feature>
<evidence type="ECO:0000313" key="3">
    <source>
        <dbReference type="Proteomes" id="UP001432180"/>
    </source>
</evidence>
<dbReference type="RefSeq" id="WP_328987773.1">
    <property type="nucleotide sequence ID" value="NZ_CP121472.1"/>
</dbReference>
<reference evidence="2 3" key="1">
    <citation type="journal article" date="2023" name="Microorganisms">
        <title>Thiorhodovibrio frisius and Trv. litoralis spp. nov., Two Novel Members from a Clade of Fastidious Purple Sulfur Bacteria That Exhibit Unique Red-Shifted Light-Harvesting Capabilities.</title>
        <authorList>
            <person name="Methner A."/>
            <person name="Kuzyk S.B."/>
            <person name="Petersen J."/>
            <person name="Bauer S."/>
            <person name="Brinkmann H."/>
            <person name="Sichau K."/>
            <person name="Wanner G."/>
            <person name="Wolf J."/>
            <person name="Neumann-Schaal M."/>
            <person name="Henke P."/>
            <person name="Tank M."/>
            <person name="Sproer C."/>
            <person name="Bunk B."/>
            <person name="Overmann J."/>
        </authorList>
    </citation>
    <scope>NUCLEOTIDE SEQUENCE [LARGE SCALE GENOMIC DNA]</scope>
    <source>
        <strain evidence="2 3">DSM 6702</strain>
    </source>
</reference>